<gene>
    <name evidence="8" type="ORF">JI742_09775</name>
</gene>
<dbReference type="Gene3D" id="3.30.70.270">
    <property type="match status" value="1"/>
</dbReference>
<evidence type="ECO:0000256" key="5">
    <source>
        <dbReference type="SAM" id="Phobius"/>
    </source>
</evidence>
<dbReference type="Pfam" id="PF00990">
    <property type="entry name" value="GGDEF"/>
    <property type="match status" value="1"/>
</dbReference>
<comment type="caution">
    <text evidence="8">The sequence shown here is derived from an EMBL/GenBank/DDBJ whole genome shotgun (WGS) entry which is preliminary data.</text>
</comment>
<dbReference type="RefSeq" id="WP_201826025.1">
    <property type="nucleotide sequence ID" value="NZ_JAERRA010000001.1"/>
</dbReference>
<evidence type="ECO:0000256" key="4">
    <source>
        <dbReference type="SAM" id="MobiDB-lite"/>
    </source>
</evidence>
<keyword evidence="5" id="KW-0812">Transmembrane</keyword>
<evidence type="ECO:0000256" key="2">
    <source>
        <dbReference type="ARBA" id="ARBA00034247"/>
    </source>
</evidence>
<feature type="domain" description="GGDEF" evidence="7">
    <location>
        <begin position="308"/>
        <end position="438"/>
    </location>
</feature>
<dbReference type="InterPro" id="IPR050469">
    <property type="entry name" value="Diguanylate_Cyclase"/>
</dbReference>
<organism evidence="8 9">
    <name type="scientific">Aquariibacter lacus</name>
    <dbReference type="NCBI Taxonomy" id="2801332"/>
    <lineage>
        <taxon>Bacteria</taxon>
        <taxon>Pseudomonadati</taxon>
        <taxon>Pseudomonadota</taxon>
        <taxon>Betaproteobacteria</taxon>
        <taxon>Burkholderiales</taxon>
        <taxon>Sphaerotilaceae</taxon>
        <taxon>Aquariibacter</taxon>
    </lineage>
</organism>
<dbReference type="Gene3D" id="6.10.340.10">
    <property type="match status" value="1"/>
</dbReference>
<sequence length="463" mass="49461">MNALLPRPLSHPTRWSLMLGSLLALLMLGLSLWTHQRQTEQLRAQSGLALQSLAAVAVQLARDVPGADAAGLARLQALLPQRAGEAGLVLQIVDGRGALVGGVEAAPDHGSPWHPAPAELLVPGEPAPRMLRWPDGRERLSTARPWPAATAARGGASAWLLLGQDLGPAEALLRADTLERLLAGLLGSALLVALLHRQARRSLGELAQLATAAHRLEQGSLDTPLPASPASSREVQALTEALERMRHRLHGRCMDLEAQLREREAALEEAQAELAHLSQIDPLTRLLNRRGLQPRLQQALALTQRHRGALSLLLIDIDHFKQVNERHGRAAGDRILQALAEQLRSGFRAADIVARLGGEEFLVVLTDNGSHRAQRIAQALIDSVALREQPEASRITLSVGVAGTDAVGFDGEALIHAADQALYEAKRGGRNRVACYPMPSTPERTGTPAAEALGKAAAPTPTA</sequence>
<dbReference type="CDD" id="cd06225">
    <property type="entry name" value="HAMP"/>
    <property type="match status" value="1"/>
</dbReference>
<keyword evidence="5" id="KW-1133">Transmembrane helix</keyword>
<dbReference type="GO" id="GO:0016020">
    <property type="term" value="C:membrane"/>
    <property type="evidence" value="ECO:0007669"/>
    <property type="project" value="InterPro"/>
</dbReference>
<evidence type="ECO:0000313" key="9">
    <source>
        <dbReference type="Proteomes" id="UP000643207"/>
    </source>
</evidence>
<dbReference type="Pfam" id="PF00672">
    <property type="entry name" value="HAMP"/>
    <property type="match status" value="1"/>
</dbReference>
<keyword evidence="5" id="KW-0472">Membrane</keyword>
<dbReference type="InterPro" id="IPR000160">
    <property type="entry name" value="GGDEF_dom"/>
</dbReference>
<dbReference type="InterPro" id="IPR029787">
    <property type="entry name" value="Nucleotide_cyclase"/>
</dbReference>
<keyword evidence="9" id="KW-1185">Reference proteome</keyword>
<evidence type="ECO:0000259" key="6">
    <source>
        <dbReference type="PROSITE" id="PS50885"/>
    </source>
</evidence>
<dbReference type="PANTHER" id="PTHR45138">
    <property type="entry name" value="REGULATORY COMPONENTS OF SENSORY TRANSDUCTION SYSTEM"/>
    <property type="match status" value="1"/>
</dbReference>
<accession>A0A9X0XDA3</accession>
<feature type="domain" description="HAMP" evidence="6">
    <location>
        <begin position="200"/>
        <end position="254"/>
    </location>
</feature>
<evidence type="ECO:0000256" key="3">
    <source>
        <dbReference type="SAM" id="Coils"/>
    </source>
</evidence>
<evidence type="ECO:0000256" key="1">
    <source>
        <dbReference type="ARBA" id="ARBA00012528"/>
    </source>
</evidence>
<feature type="coiled-coil region" evidence="3">
    <location>
        <begin position="253"/>
        <end position="280"/>
    </location>
</feature>
<dbReference type="Proteomes" id="UP000643207">
    <property type="component" value="Unassembled WGS sequence"/>
</dbReference>
<dbReference type="CDD" id="cd01949">
    <property type="entry name" value="GGDEF"/>
    <property type="match status" value="1"/>
</dbReference>
<protein>
    <recommendedName>
        <fullName evidence="1">diguanylate cyclase</fullName>
        <ecNumber evidence="1">2.7.7.65</ecNumber>
    </recommendedName>
</protein>
<evidence type="ECO:0000313" key="8">
    <source>
        <dbReference type="EMBL" id="MBL0720177.1"/>
    </source>
</evidence>
<reference evidence="8 9" key="1">
    <citation type="submission" date="2021-01" db="EMBL/GenBank/DDBJ databases">
        <title>Piscinibacter sp. Jin2 Genome sequencing and assembly.</title>
        <authorList>
            <person name="Kim I."/>
        </authorList>
    </citation>
    <scope>NUCLEOTIDE SEQUENCE [LARGE SCALE GENOMIC DNA]</scope>
    <source>
        <strain evidence="8 9">Jin2</strain>
    </source>
</reference>
<feature type="compositionally biased region" description="Low complexity" evidence="4">
    <location>
        <begin position="449"/>
        <end position="463"/>
    </location>
</feature>
<dbReference type="InterPro" id="IPR003660">
    <property type="entry name" value="HAMP_dom"/>
</dbReference>
<dbReference type="SMART" id="SM00267">
    <property type="entry name" value="GGDEF"/>
    <property type="match status" value="1"/>
</dbReference>
<dbReference type="GO" id="GO:0007165">
    <property type="term" value="P:signal transduction"/>
    <property type="evidence" value="ECO:0007669"/>
    <property type="project" value="InterPro"/>
</dbReference>
<dbReference type="SMART" id="SM00304">
    <property type="entry name" value="HAMP"/>
    <property type="match status" value="1"/>
</dbReference>
<name>A0A9X0XDA3_9BURK</name>
<evidence type="ECO:0000259" key="7">
    <source>
        <dbReference type="PROSITE" id="PS50887"/>
    </source>
</evidence>
<dbReference type="PANTHER" id="PTHR45138:SF9">
    <property type="entry name" value="DIGUANYLATE CYCLASE DGCM-RELATED"/>
    <property type="match status" value="1"/>
</dbReference>
<dbReference type="PROSITE" id="PS50885">
    <property type="entry name" value="HAMP"/>
    <property type="match status" value="1"/>
</dbReference>
<proteinExistence type="predicted"/>
<keyword evidence="3" id="KW-0175">Coiled coil</keyword>
<dbReference type="NCBIfam" id="TIGR00254">
    <property type="entry name" value="GGDEF"/>
    <property type="match status" value="1"/>
</dbReference>
<dbReference type="FunFam" id="3.30.70.270:FF:000001">
    <property type="entry name" value="Diguanylate cyclase domain protein"/>
    <property type="match status" value="1"/>
</dbReference>
<feature type="region of interest" description="Disordered" evidence="4">
    <location>
        <begin position="440"/>
        <end position="463"/>
    </location>
</feature>
<dbReference type="PROSITE" id="PS50887">
    <property type="entry name" value="GGDEF"/>
    <property type="match status" value="1"/>
</dbReference>
<dbReference type="EC" id="2.7.7.65" evidence="1"/>
<dbReference type="EMBL" id="JAERRA010000001">
    <property type="protein sequence ID" value="MBL0720177.1"/>
    <property type="molecule type" value="Genomic_DNA"/>
</dbReference>
<dbReference type="AlphaFoldDB" id="A0A9X0XDA3"/>
<comment type="catalytic activity">
    <reaction evidence="2">
        <text>2 GTP = 3',3'-c-di-GMP + 2 diphosphate</text>
        <dbReference type="Rhea" id="RHEA:24898"/>
        <dbReference type="ChEBI" id="CHEBI:33019"/>
        <dbReference type="ChEBI" id="CHEBI:37565"/>
        <dbReference type="ChEBI" id="CHEBI:58805"/>
        <dbReference type="EC" id="2.7.7.65"/>
    </reaction>
</comment>
<dbReference type="SUPFAM" id="SSF55073">
    <property type="entry name" value="Nucleotide cyclase"/>
    <property type="match status" value="1"/>
</dbReference>
<dbReference type="InterPro" id="IPR043128">
    <property type="entry name" value="Rev_trsase/Diguanyl_cyclase"/>
</dbReference>
<dbReference type="GO" id="GO:0052621">
    <property type="term" value="F:diguanylate cyclase activity"/>
    <property type="evidence" value="ECO:0007669"/>
    <property type="project" value="UniProtKB-EC"/>
</dbReference>
<feature type="transmembrane region" description="Helical" evidence="5">
    <location>
        <begin position="15"/>
        <end position="33"/>
    </location>
</feature>